<evidence type="ECO:0000256" key="2">
    <source>
        <dbReference type="ARBA" id="ARBA00022840"/>
    </source>
</evidence>
<dbReference type="GO" id="GO:0006355">
    <property type="term" value="P:regulation of DNA-templated transcription"/>
    <property type="evidence" value="ECO:0007669"/>
    <property type="project" value="InterPro"/>
</dbReference>
<keyword evidence="1" id="KW-0547">Nucleotide-binding</keyword>
<dbReference type="SUPFAM" id="SSF52540">
    <property type="entry name" value="P-loop containing nucleoside triphosphate hydrolases"/>
    <property type="match status" value="1"/>
</dbReference>
<sequence length="446" mass="49232">MADITLLPSQPALPELSALLDVIKEPATILSLDYRILACNQAYAAIYGDGEAVLGRTCYEVSHGYHVPCDQAGESCPLKRCLDTGQRQRVLHLHNTPEGEEHVDVEMNPVRNAEGELICYLEIMHLVKEARATPGEGDGMVGRSPAFSRMLELLRRAAPSDITVLLLGESGTGKELAARAVHDGSSRARGPFVTVECSGLTESLFESELFGHERGAFTGAVGRKKGLIEAARGGTLFLDEIGEIPLPQQVKLLRLIETGTYRTVGGIEPQHADFRLVCATHRDLKQQVAQGLFRQDLYYRISAFPVILPSLADRPEDLELLIESLLARIPGAEGISVTEAAIRLLRQYAFPGNIRELRNILERGMLLTDDGRIGVQHLPPECQHVDSVLAPAPYSGFPVDEVIPLDQLERYYLQRLSARFKGDNRSLAERLGVSERTLYRKLSRLK</sequence>
<dbReference type="STRING" id="267850.ADINL_2182"/>
<evidence type="ECO:0000256" key="5">
    <source>
        <dbReference type="ARBA" id="ARBA00023163"/>
    </source>
</evidence>
<dbReference type="CDD" id="cd00130">
    <property type="entry name" value="PAS"/>
    <property type="match status" value="1"/>
</dbReference>
<dbReference type="InterPro" id="IPR058031">
    <property type="entry name" value="AAA_lid_NorR"/>
</dbReference>
<evidence type="ECO:0000256" key="4">
    <source>
        <dbReference type="ARBA" id="ARBA00023125"/>
    </source>
</evidence>
<dbReference type="OrthoDB" id="9804019at2"/>
<dbReference type="CDD" id="cd00009">
    <property type="entry name" value="AAA"/>
    <property type="match status" value="1"/>
</dbReference>
<protein>
    <submittedName>
        <fullName evidence="7">Response regulator of zinc sigma-54-dependent two-component system</fullName>
    </submittedName>
</protein>
<dbReference type="EMBL" id="JMSZ01000032">
    <property type="protein sequence ID" value="KDE39053.1"/>
    <property type="molecule type" value="Genomic_DNA"/>
</dbReference>
<dbReference type="PROSITE" id="PS00688">
    <property type="entry name" value="SIGMA54_INTERACT_3"/>
    <property type="match status" value="1"/>
</dbReference>
<name>A0A063XY38_9GAMM</name>
<keyword evidence="4" id="KW-0238">DNA-binding</keyword>
<dbReference type="Pfam" id="PF25601">
    <property type="entry name" value="AAA_lid_14"/>
    <property type="match status" value="1"/>
</dbReference>
<dbReference type="AlphaFoldDB" id="A0A063XY38"/>
<dbReference type="GO" id="GO:0043565">
    <property type="term" value="F:sequence-specific DNA binding"/>
    <property type="evidence" value="ECO:0007669"/>
    <property type="project" value="InterPro"/>
</dbReference>
<dbReference type="InterPro" id="IPR013656">
    <property type="entry name" value="PAS_4"/>
</dbReference>
<evidence type="ECO:0000256" key="1">
    <source>
        <dbReference type="ARBA" id="ARBA00022741"/>
    </source>
</evidence>
<dbReference type="Gene3D" id="1.10.8.60">
    <property type="match status" value="1"/>
</dbReference>
<reference evidence="7 8" key="1">
    <citation type="journal article" date="2005" name="Int. J. Syst. Evol. Microbiol.">
        <title>Nitrincola lacisaponensis gen. nov., sp. nov., a novel alkaliphilic bacterium isolated from an alkaline, saline lake.</title>
        <authorList>
            <person name="Dimitriu P.A."/>
            <person name="Shukla S.K."/>
            <person name="Conradt J."/>
            <person name="Marquez M.C."/>
            <person name="Ventosa A."/>
            <person name="Maglia A."/>
            <person name="Peyton B.M."/>
            <person name="Pinkart H.C."/>
            <person name="Mormile M.R."/>
        </authorList>
    </citation>
    <scope>NUCLEOTIDE SEQUENCE [LARGE SCALE GENOMIC DNA]</scope>
    <source>
        <strain evidence="7 8">4CA</strain>
    </source>
</reference>
<keyword evidence="2" id="KW-0067">ATP-binding</keyword>
<organism evidence="7 8">
    <name type="scientific">Nitrincola lacisaponensis</name>
    <dbReference type="NCBI Taxonomy" id="267850"/>
    <lineage>
        <taxon>Bacteria</taxon>
        <taxon>Pseudomonadati</taxon>
        <taxon>Pseudomonadota</taxon>
        <taxon>Gammaproteobacteria</taxon>
        <taxon>Oceanospirillales</taxon>
        <taxon>Oceanospirillaceae</taxon>
        <taxon>Nitrincola</taxon>
    </lineage>
</organism>
<dbReference type="InterPro" id="IPR002197">
    <property type="entry name" value="HTH_Fis"/>
</dbReference>
<dbReference type="SUPFAM" id="SSF46689">
    <property type="entry name" value="Homeodomain-like"/>
    <property type="match status" value="1"/>
</dbReference>
<evidence type="ECO:0000313" key="7">
    <source>
        <dbReference type="EMBL" id="KDE39053.1"/>
    </source>
</evidence>
<keyword evidence="8" id="KW-1185">Reference proteome</keyword>
<feature type="domain" description="Sigma-54 factor interaction" evidence="6">
    <location>
        <begin position="140"/>
        <end position="366"/>
    </location>
</feature>
<keyword evidence="3" id="KW-0805">Transcription regulation</keyword>
<dbReference type="InterPro" id="IPR003593">
    <property type="entry name" value="AAA+_ATPase"/>
</dbReference>
<dbReference type="Pfam" id="PF00158">
    <property type="entry name" value="Sigma54_activat"/>
    <property type="match status" value="1"/>
</dbReference>
<dbReference type="GO" id="GO:0005524">
    <property type="term" value="F:ATP binding"/>
    <property type="evidence" value="ECO:0007669"/>
    <property type="project" value="UniProtKB-KW"/>
</dbReference>
<dbReference type="PATRIC" id="fig|267850.7.peg.2150"/>
<dbReference type="RefSeq" id="WP_036547685.1">
    <property type="nucleotide sequence ID" value="NZ_JMSZ01000032.1"/>
</dbReference>
<dbReference type="Pfam" id="PF08448">
    <property type="entry name" value="PAS_4"/>
    <property type="match status" value="1"/>
</dbReference>
<dbReference type="PANTHER" id="PTHR32071:SF117">
    <property type="entry name" value="PTS-DEPENDENT DIHYDROXYACETONE KINASE OPERON REGULATORY PROTEIN-RELATED"/>
    <property type="match status" value="1"/>
</dbReference>
<dbReference type="InterPro" id="IPR027417">
    <property type="entry name" value="P-loop_NTPase"/>
</dbReference>
<dbReference type="SMART" id="SM00091">
    <property type="entry name" value="PAS"/>
    <property type="match status" value="1"/>
</dbReference>
<dbReference type="InterPro" id="IPR000014">
    <property type="entry name" value="PAS"/>
</dbReference>
<evidence type="ECO:0000313" key="8">
    <source>
        <dbReference type="Proteomes" id="UP000027318"/>
    </source>
</evidence>
<dbReference type="SMART" id="SM00382">
    <property type="entry name" value="AAA"/>
    <property type="match status" value="1"/>
</dbReference>
<proteinExistence type="predicted"/>
<evidence type="ECO:0000259" key="6">
    <source>
        <dbReference type="PROSITE" id="PS50045"/>
    </source>
</evidence>
<gene>
    <name evidence="7" type="ORF">ADINL_2182</name>
</gene>
<dbReference type="InterPro" id="IPR009057">
    <property type="entry name" value="Homeodomain-like_sf"/>
</dbReference>
<accession>A0A063XY38</accession>
<dbReference type="InterPro" id="IPR035965">
    <property type="entry name" value="PAS-like_dom_sf"/>
</dbReference>
<dbReference type="FunFam" id="3.40.50.300:FF:000006">
    <property type="entry name" value="DNA-binding transcriptional regulator NtrC"/>
    <property type="match status" value="1"/>
</dbReference>
<keyword evidence="5" id="KW-0804">Transcription</keyword>
<dbReference type="Gene3D" id="3.30.450.20">
    <property type="entry name" value="PAS domain"/>
    <property type="match status" value="1"/>
</dbReference>
<evidence type="ECO:0000256" key="3">
    <source>
        <dbReference type="ARBA" id="ARBA00023015"/>
    </source>
</evidence>
<comment type="caution">
    <text evidence="7">The sequence shown here is derived from an EMBL/GenBank/DDBJ whole genome shotgun (WGS) entry which is preliminary data.</text>
</comment>
<dbReference type="InterPro" id="IPR025944">
    <property type="entry name" value="Sigma_54_int_dom_CS"/>
</dbReference>
<dbReference type="InterPro" id="IPR002078">
    <property type="entry name" value="Sigma_54_int"/>
</dbReference>
<dbReference type="Gene3D" id="3.40.50.300">
    <property type="entry name" value="P-loop containing nucleotide triphosphate hydrolases"/>
    <property type="match status" value="1"/>
</dbReference>
<dbReference type="Proteomes" id="UP000027318">
    <property type="component" value="Unassembled WGS sequence"/>
</dbReference>
<dbReference type="Gene3D" id="1.10.10.60">
    <property type="entry name" value="Homeodomain-like"/>
    <property type="match status" value="1"/>
</dbReference>
<dbReference type="Pfam" id="PF02954">
    <property type="entry name" value="HTH_8"/>
    <property type="match status" value="1"/>
</dbReference>
<dbReference type="SUPFAM" id="SSF55785">
    <property type="entry name" value="PYP-like sensor domain (PAS domain)"/>
    <property type="match status" value="1"/>
</dbReference>
<dbReference type="PANTHER" id="PTHR32071">
    <property type="entry name" value="TRANSCRIPTIONAL REGULATORY PROTEIN"/>
    <property type="match status" value="1"/>
</dbReference>
<dbReference type="PROSITE" id="PS50045">
    <property type="entry name" value="SIGMA54_INTERACT_4"/>
    <property type="match status" value="1"/>
</dbReference>